<protein>
    <submittedName>
        <fullName evidence="1">Uncharacterized protein</fullName>
    </submittedName>
</protein>
<gene>
    <name evidence="1" type="ORF">NM208_g15583</name>
</gene>
<name>A0ACC1RCQ3_9HYPO</name>
<reference evidence="1" key="1">
    <citation type="submission" date="2022-08" db="EMBL/GenBank/DDBJ databases">
        <title>Genome Sequence of Fusarium decemcellulare.</title>
        <authorList>
            <person name="Buettner E."/>
        </authorList>
    </citation>
    <scope>NUCLEOTIDE SEQUENCE</scope>
    <source>
        <strain evidence="1">Babe19</strain>
    </source>
</reference>
<keyword evidence="2" id="KW-1185">Reference proteome</keyword>
<dbReference type="Proteomes" id="UP001148629">
    <property type="component" value="Unassembled WGS sequence"/>
</dbReference>
<comment type="caution">
    <text evidence="1">The sequence shown here is derived from an EMBL/GenBank/DDBJ whole genome shotgun (WGS) entry which is preliminary data.</text>
</comment>
<organism evidence="1 2">
    <name type="scientific">Fusarium decemcellulare</name>
    <dbReference type="NCBI Taxonomy" id="57161"/>
    <lineage>
        <taxon>Eukaryota</taxon>
        <taxon>Fungi</taxon>
        <taxon>Dikarya</taxon>
        <taxon>Ascomycota</taxon>
        <taxon>Pezizomycotina</taxon>
        <taxon>Sordariomycetes</taxon>
        <taxon>Hypocreomycetidae</taxon>
        <taxon>Hypocreales</taxon>
        <taxon>Nectriaceae</taxon>
        <taxon>Fusarium</taxon>
        <taxon>Fusarium decemcellulare species complex</taxon>
    </lineage>
</organism>
<evidence type="ECO:0000313" key="1">
    <source>
        <dbReference type="EMBL" id="KAJ3510081.1"/>
    </source>
</evidence>
<evidence type="ECO:0000313" key="2">
    <source>
        <dbReference type="Proteomes" id="UP001148629"/>
    </source>
</evidence>
<dbReference type="EMBL" id="JANRMS010004278">
    <property type="protein sequence ID" value="KAJ3510081.1"/>
    <property type="molecule type" value="Genomic_DNA"/>
</dbReference>
<proteinExistence type="predicted"/>
<accession>A0ACC1RCQ3</accession>
<sequence>MATALEEKVERPKGPKPEDLVFERVMDDRVTTHFENNAQAWASPLSTPAYLDIQHKLCTSETVKKRISFWVLHLPGNPKAVMSSCTTYVRDALMMDSNGPRSVKAVVISDIFTHSEYRMRGIAKQLLKRLQDHMDESMPEIEFSLVFGSWDLDMYQDPRGSFVEL</sequence>